<dbReference type="GO" id="GO:0055085">
    <property type="term" value="P:transmembrane transport"/>
    <property type="evidence" value="ECO:0007669"/>
    <property type="project" value="InterPro"/>
</dbReference>
<sequence precursor="true">MDTHISRGSGSQAAISSAGFAGANPSEQTAGISESSLKLSRELSVLDLIVYGMVYMLPIAPFALYGIISNVSGGMVPLVYIVSVVAMMFTARSYQILSKEFPAAGSAYTYAQNGIGDLAGFLAGWLVFLDYIIAPGLLAVVSAVAMNSLVPEIPRSVWVIGFVGLGTILNLVGISVTAKVNQAFLVIMLVILAAFVGVGLFALYSGMGHGRLTFGSLFNVHTFTWAGLGTGILIGSTNFLGFDAITTLGEEVRSEKRHLASFAGMASLVIIAILFVLQTWIAADLASGAKVLSPDSAFYDISGYAGGHWLFAMTSISTALAFGVPCTIVCQMAIARIIFAMGRDRQLPKVFSRLSRRSKQPYVANIFVASISLIIALVFQDRLDDLALFQNFGAFSAFILVNLSVIGYFRIKKQSKDTWNHVVLPAIGFLVIVALMVAMRAATLKMGIIWLVIGLVYYFVMRHVFGRSAALKI</sequence>
<feature type="transmembrane region" description="Helical" evidence="5">
    <location>
        <begin position="157"/>
        <end position="176"/>
    </location>
</feature>
<feature type="transmembrane region" description="Helical" evidence="5">
    <location>
        <begin position="223"/>
        <end position="242"/>
    </location>
</feature>
<feature type="transmembrane region" description="Helical" evidence="5">
    <location>
        <begin position="262"/>
        <end position="283"/>
    </location>
</feature>
<reference evidence="7" key="1">
    <citation type="submission" date="2006-05" db="EMBL/GenBank/DDBJ databases">
        <title>Complete sequence of chromosome 1 of Burkholderia cenocepacia AU 1054.</title>
        <authorList>
            <consortium name="US DOE Joint Genome Institute"/>
            <person name="Copeland A."/>
            <person name="Lucas S."/>
            <person name="Lapidus A."/>
            <person name="Barry K."/>
            <person name="Detter J.C."/>
            <person name="Glavina del Rio T."/>
            <person name="Hammon N."/>
            <person name="Israni S."/>
            <person name="Dalin E."/>
            <person name="Tice H."/>
            <person name="Pitluck S."/>
            <person name="Chain P."/>
            <person name="Malfatti S."/>
            <person name="Shin M."/>
            <person name="Vergez L."/>
            <person name="Schmutz J."/>
            <person name="Larimer F."/>
            <person name="Land M."/>
            <person name="Hauser L."/>
            <person name="Kyrpides N."/>
            <person name="Lykidis A."/>
            <person name="LiPuma J.J."/>
            <person name="Konstantinidis K."/>
            <person name="Tiedje J.M."/>
            <person name="Richardson P."/>
        </authorList>
    </citation>
    <scope>NUCLEOTIDE SEQUENCE [LARGE SCALE GENOMIC DNA]</scope>
    <source>
        <strain evidence="7">AU 1054</strain>
    </source>
</reference>
<dbReference type="PANTHER" id="PTHR42770">
    <property type="entry name" value="AMINO ACID TRANSPORTER-RELATED"/>
    <property type="match status" value="1"/>
</dbReference>
<dbReference type="EMBL" id="CP000378">
    <property type="protein sequence ID" value="ABF76434.1"/>
    <property type="molecule type" value="Genomic_DNA"/>
</dbReference>
<organism evidence="7">
    <name type="scientific">Burkholderia orbicola (strain AU 1054)</name>
    <dbReference type="NCBI Taxonomy" id="331271"/>
    <lineage>
        <taxon>Bacteria</taxon>
        <taxon>Pseudomonadati</taxon>
        <taxon>Pseudomonadota</taxon>
        <taxon>Betaproteobacteria</taxon>
        <taxon>Burkholderiales</taxon>
        <taxon>Burkholderiaceae</taxon>
        <taxon>Burkholderia</taxon>
        <taxon>Burkholderia cepacia complex</taxon>
        <taxon>Burkholderia orbicola</taxon>
    </lineage>
</organism>
<dbReference type="GO" id="GO:0016020">
    <property type="term" value="C:membrane"/>
    <property type="evidence" value="ECO:0007669"/>
    <property type="project" value="UniProtKB-SubCell"/>
</dbReference>
<protein>
    <submittedName>
        <fullName evidence="7">Amino acid/polyamine/organocation transporter, APC superfamily</fullName>
    </submittedName>
</protein>
<dbReference type="PANTHER" id="PTHR42770:SF16">
    <property type="entry name" value="AMINO ACID PERMEASE"/>
    <property type="match status" value="1"/>
</dbReference>
<feature type="domain" description="Amino acid permease/ SLC12A" evidence="6">
    <location>
        <begin position="63"/>
        <end position="411"/>
    </location>
</feature>
<dbReference type="AlphaFoldDB" id="A0A0H2XR13"/>
<dbReference type="InterPro" id="IPR050367">
    <property type="entry name" value="APC_superfamily"/>
</dbReference>
<dbReference type="HOGENOM" id="CLU_007946_6_1_4"/>
<keyword evidence="2 5" id="KW-0812">Transmembrane</keyword>
<accession>A0A0H2XR13</accession>
<gene>
    <name evidence="7" type="ordered locus">Bcen_1529</name>
</gene>
<dbReference type="Pfam" id="PF00324">
    <property type="entry name" value="AA_permease"/>
    <property type="match status" value="1"/>
</dbReference>
<feature type="transmembrane region" description="Helical" evidence="5">
    <location>
        <begin position="183"/>
        <end position="203"/>
    </location>
</feature>
<keyword evidence="4 5" id="KW-0472">Membrane</keyword>
<feature type="transmembrane region" description="Helical" evidence="5">
    <location>
        <begin position="362"/>
        <end position="380"/>
    </location>
</feature>
<evidence type="ECO:0000313" key="7">
    <source>
        <dbReference type="EMBL" id="ABF76434.1"/>
    </source>
</evidence>
<comment type="subcellular location">
    <subcellularLocation>
        <location evidence="1">Membrane</location>
        <topology evidence="1">Multi-pass membrane protein</topology>
    </subcellularLocation>
</comment>
<dbReference type="Gene3D" id="1.20.1740.10">
    <property type="entry name" value="Amino acid/polyamine transporter I"/>
    <property type="match status" value="1"/>
</dbReference>
<proteinExistence type="predicted"/>
<dbReference type="InterPro" id="IPR004841">
    <property type="entry name" value="AA-permease/SLC12A_dom"/>
</dbReference>
<feature type="transmembrane region" description="Helical" evidence="5">
    <location>
        <begin position="118"/>
        <end position="145"/>
    </location>
</feature>
<feature type="transmembrane region" description="Helical" evidence="5">
    <location>
        <begin position="448"/>
        <end position="465"/>
    </location>
</feature>
<name>A0A0H2XR13_BURO1</name>
<feature type="transmembrane region" description="Helical" evidence="5">
    <location>
        <begin position="423"/>
        <end position="442"/>
    </location>
</feature>
<evidence type="ECO:0000256" key="4">
    <source>
        <dbReference type="ARBA" id="ARBA00023136"/>
    </source>
</evidence>
<keyword evidence="3 5" id="KW-1133">Transmembrane helix</keyword>
<feature type="transmembrane region" description="Helical" evidence="5">
    <location>
        <begin position="319"/>
        <end position="341"/>
    </location>
</feature>
<evidence type="ECO:0000256" key="2">
    <source>
        <dbReference type="ARBA" id="ARBA00022692"/>
    </source>
</evidence>
<feature type="transmembrane region" description="Helical" evidence="5">
    <location>
        <begin position="392"/>
        <end position="411"/>
    </location>
</feature>
<evidence type="ECO:0000256" key="5">
    <source>
        <dbReference type="SAM" id="Phobius"/>
    </source>
</evidence>
<evidence type="ECO:0000256" key="1">
    <source>
        <dbReference type="ARBA" id="ARBA00004141"/>
    </source>
</evidence>
<evidence type="ECO:0000256" key="3">
    <source>
        <dbReference type="ARBA" id="ARBA00022989"/>
    </source>
</evidence>
<dbReference type="PIRSF" id="PIRSF006060">
    <property type="entry name" value="AA_transporter"/>
    <property type="match status" value="1"/>
</dbReference>
<evidence type="ECO:0000259" key="6">
    <source>
        <dbReference type="Pfam" id="PF00324"/>
    </source>
</evidence>